<name>A0A542DWU6_9MICO</name>
<sequence>MTPLTTGDEDEDGTTMTTGVRTCPQCGTERIEGALFCEACAHDFTADDLAAGVTPPAPAEVPAAGHAQTEPTPAATLAGTPQAAPPGQESPLDVGWTGPTVVGEAAAPQSGAGSGPGSAQEGSA</sequence>
<feature type="compositionally biased region" description="Low complexity" evidence="1">
    <location>
        <begin position="103"/>
        <end position="124"/>
    </location>
</feature>
<dbReference type="RefSeq" id="WP_141846659.1">
    <property type="nucleotide sequence ID" value="NZ_BAAAPR010000006.1"/>
</dbReference>
<feature type="region of interest" description="Disordered" evidence="1">
    <location>
        <begin position="1"/>
        <end position="21"/>
    </location>
</feature>
<feature type="compositionally biased region" description="Low complexity" evidence="1">
    <location>
        <begin position="51"/>
        <end position="67"/>
    </location>
</feature>
<dbReference type="OrthoDB" id="9810131at2"/>
<comment type="caution">
    <text evidence="2">The sequence shown here is derived from an EMBL/GenBank/DDBJ whole genome shotgun (WGS) entry which is preliminary data.</text>
</comment>
<dbReference type="Proteomes" id="UP000317893">
    <property type="component" value="Unassembled WGS sequence"/>
</dbReference>
<keyword evidence="3" id="KW-1185">Reference proteome</keyword>
<gene>
    <name evidence="2" type="ORF">FB458_0613</name>
</gene>
<dbReference type="EMBL" id="VFMN01000001">
    <property type="protein sequence ID" value="TQJ07548.1"/>
    <property type="molecule type" value="Genomic_DNA"/>
</dbReference>
<reference evidence="2 3" key="1">
    <citation type="submission" date="2019-06" db="EMBL/GenBank/DDBJ databases">
        <title>Sequencing the genomes of 1000 actinobacteria strains.</title>
        <authorList>
            <person name="Klenk H.-P."/>
        </authorList>
    </citation>
    <scope>NUCLEOTIDE SEQUENCE [LARGE SCALE GENOMIC DNA]</scope>
    <source>
        <strain evidence="2 3">DSM 18607</strain>
    </source>
</reference>
<accession>A0A542DWU6</accession>
<proteinExistence type="predicted"/>
<protein>
    <submittedName>
        <fullName evidence="2">Uncharacterized protein</fullName>
    </submittedName>
</protein>
<evidence type="ECO:0000313" key="3">
    <source>
        <dbReference type="Proteomes" id="UP000317893"/>
    </source>
</evidence>
<dbReference type="AlphaFoldDB" id="A0A542DWU6"/>
<evidence type="ECO:0000313" key="2">
    <source>
        <dbReference type="EMBL" id="TQJ07548.1"/>
    </source>
</evidence>
<evidence type="ECO:0000256" key="1">
    <source>
        <dbReference type="SAM" id="MobiDB-lite"/>
    </source>
</evidence>
<feature type="region of interest" description="Disordered" evidence="1">
    <location>
        <begin position="51"/>
        <end position="124"/>
    </location>
</feature>
<organism evidence="2 3">
    <name type="scientific">Lapillicoccus jejuensis</name>
    <dbReference type="NCBI Taxonomy" id="402171"/>
    <lineage>
        <taxon>Bacteria</taxon>
        <taxon>Bacillati</taxon>
        <taxon>Actinomycetota</taxon>
        <taxon>Actinomycetes</taxon>
        <taxon>Micrococcales</taxon>
        <taxon>Intrasporangiaceae</taxon>
        <taxon>Lapillicoccus</taxon>
    </lineage>
</organism>